<organism evidence="1 2">
    <name type="scientific">Dethiosulfatarculus sandiegensis</name>
    <dbReference type="NCBI Taxonomy" id="1429043"/>
    <lineage>
        <taxon>Bacteria</taxon>
        <taxon>Pseudomonadati</taxon>
        <taxon>Thermodesulfobacteriota</taxon>
        <taxon>Desulfarculia</taxon>
        <taxon>Desulfarculales</taxon>
        <taxon>Desulfarculaceae</taxon>
        <taxon>Dethiosulfatarculus</taxon>
    </lineage>
</organism>
<dbReference type="EMBL" id="AZAC01000002">
    <property type="protein sequence ID" value="KIX15698.1"/>
    <property type="molecule type" value="Genomic_DNA"/>
</dbReference>
<dbReference type="AlphaFoldDB" id="A0A0D2HZJ5"/>
<dbReference type="InParanoid" id="A0A0D2HZJ5"/>
<evidence type="ECO:0000313" key="1">
    <source>
        <dbReference type="EMBL" id="KIX15698.1"/>
    </source>
</evidence>
<proteinExistence type="predicted"/>
<accession>A0A0D2HZJ5</accession>
<gene>
    <name evidence="1" type="ORF">X474_02410</name>
</gene>
<evidence type="ECO:0000313" key="2">
    <source>
        <dbReference type="Proteomes" id="UP000032233"/>
    </source>
</evidence>
<dbReference type="Proteomes" id="UP000032233">
    <property type="component" value="Unassembled WGS sequence"/>
</dbReference>
<reference evidence="1 2" key="1">
    <citation type="submission" date="2013-11" db="EMBL/GenBank/DDBJ databases">
        <title>Metagenomic analysis of a methanogenic consortium involved in long chain n-alkane degradation.</title>
        <authorList>
            <person name="Davidova I.A."/>
            <person name="Callaghan A.V."/>
            <person name="Wawrik B."/>
            <person name="Pruitt S."/>
            <person name="Marks C."/>
            <person name="Duncan K.E."/>
            <person name="Suflita J.M."/>
        </authorList>
    </citation>
    <scope>NUCLEOTIDE SEQUENCE [LARGE SCALE GENOMIC DNA]</scope>
    <source>
        <strain evidence="1 2">SPR</strain>
    </source>
</reference>
<keyword evidence="2" id="KW-1185">Reference proteome</keyword>
<protein>
    <submittedName>
        <fullName evidence="1">Uncharacterized protein</fullName>
    </submittedName>
</protein>
<comment type="caution">
    <text evidence="1">The sequence shown here is derived from an EMBL/GenBank/DDBJ whole genome shotgun (WGS) entry which is preliminary data.</text>
</comment>
<sequence>MGDGWLCENKGPKEKNPGFYLKKPGFFMVRYFSGVIRPPARSLSSGSGKF</sequence>
<name>A0A0D2HZJ5_9BACT</name>